<evidence type="ECO:0000313" key="12">
    <source>
        <dbReference type="Proteomes" id="UP000317863"/>
    </source>
</evidence>
<comment type="caution">
    <text evidence="11">The sequence shown here is derived from an EMBL/GenBank/DDBJ whole genome shotgun (WGS) entry which is preliminary data.</text>
</comment>
<dbReference type="PANTHER" id="PTHR33451">
    <property type="entry name" value="MALATE-2H(+)/NA(+)-LACTATE ANTIPORTER"/>
    <property type="match status" value="1"/>
</dbReference>
<evidence type="ECO:0000313" key="11">
    <source>
        <dbReference type="EMBL" id="TQQ84717.1"/>
    </source>
</evidence>
<keyword evidence="12" id="KW-1185">Reference proteome</keyword>
<gene>
    <name evidence="11" type="ORF">EXD82_04750</name>
</gene>
<feature type="domain" description="Na+/H+ antiporter NhaC-like C-terminal" evidence="10">
    <location>
        <begin position="234"/>
        <end position="424"/>
    </location>
</feature>
<evidence type="ECO:0000259" key="10">
    <source>
        <dbReference type="Pfam" id="PF03553"/>
    </source>
</evidence>
<proteinExistence type="inferred from homology"/>
<accession>A0A544QVJ8</accession>
<feature type="transmembrane region" description="Helical" evidence="9">
    <location>
        <begin position="77"/>
        <end position="95"/>
    </location>
</feature>
<evidence type="ECO:0000256" key="3">
    <source>
        <dbReference type="ARBA" id="ARBA00022449"/>
    </source>
</evidence>
<keyword evidence="7 9" id="KW-0472">Membrane</keyword>
<dbReference type="EMBL" id="SGJB01000007">
    <property type="protein sequence ID" value="TQQ84717.1"/>
    <property type="molecule type" value="Genomic_DNA"/>
</dbReference>
<dbReference type="RefSeq" id="WP_142535772.1">
    <property type="nucleotide sequence ID" value="NZ_SGJB01000007.1"/>
</dbReference>
<evidence type="ECO:0000256" key="9">
    <source>
        <dbReference type="SAM" id="Phobius"/>
    </source>
</evidence>
<feature type="transmembrane region" description="Helical" evidence="9">
    <location>
        <begin position="330"/>
        <end position="357"/>
    </location>
</feature>
<keyword evidence="3" id="KW-0050">Antiport</keyword>
<feature type="domain" description="Na+/H+ antiporter NhaC-like C-terminal" evidence="10">
    <location>
        <begin position="25"/>
        <end position="217"/>
    </location>
</feature>
<dbReference type="GO" id="GO:0015297">
    <property type="term" value="F:antiporter activity"/>
    <property type="evidence" value="ECO:0007669"/>
    <property type="project" value="UniProtKB-KW"/>
</dbReference>
<evidence type="ECO:0000256" key="2">
    <source>
        <dbReference type="ARBA" id="ARBA00022448"/>
    </source>
</evidence>
<feature type="transmembrane region" description="Helical" evidence="9">
    <location>
        <begin position="12"/>
        <end position="31"/>
    </location>
</feature>
<evidence type="ECO:0000256" key="8">
    <source>
        <dbReference type="ARBA" id="ARBA00038435"/>
    </source>
</evidence>
<feature type="transmembrane region" description="Helical" evidence="9">
    <location>
        <begin position="154"/>
        <end position="177"/>
    </location>
</feature>
<evidence type="ECO:0000256" key="7">
    <source>
        <dbReference type="ARBA" id="ARBA00023136"/>
    </source>
</evidence>
<feature type="transmembrane region" description="Helical" evidence="9">
    <location>
        <begin position="115"/>
        <end position="142"/>
    </location>
</feature>
<feature type="transmembrane region" description="Helical" evidence="9">
    <location>
        <begin position="412"/>
        <end position="431"/>
    </location>
</feature>
<sequence length="448" mass="48008">MDKVKANGKAIFPFIVFIAIYLGVGITLELYGVEMSFYQLPAPVAIIIAIVVAFIMFDGSIESKFAEFAKGCGHENILMMCFIYLFAGAFATVASEMGGVDSTVNLGLSFIPAEYITAGMFVISSFISVSTGTSMGTISAVAPIAIATSEKAGLSLTLMLAAIIGGAMFGDNLSVISDTTIAATRTQNCELRDKFRVNLFIAIPAAFITFILFILMGSPETPVPLQNLDFNIIKVIPYIIVLVLAISGVNVFVTLGMGTIVAGIIGIFYGNFNLLGFSQAIYKGFTGMNEIFLLSMFTGGLAHMVTQRGGLQWILEKIQGFIKGEKSAAIGISAIAAAADMAVANNTVAIIITGPIVKEVAKKYKVDPRKSASLLDIWTCVFQGFIPYGAQILLAGSLAAGKVSPLELFPFLWYQQLLALFAVLSIFIPYADGIIRKNPWNWELDKSN</sequence>
<keyword evidence="2" id="KW-0813">Transport</keyword>
<evidence type="ECO:0000256" key="1">
    <source>
        <dbReference type="ARBA" id="ARBA00004651"/>
    </source>
</evidence>
<feature type="transmembrane region" description="Helical" evidence="9">
    <location>
        <begin position="377"/>
        <end position="400"/>
    </location>
</feature>
<keyword evidence="4" id="KW-1003">Cell membrane</keyword>
<comment type="subcellular location">
    <subcellularLocation>
        <location evidence="1">Cell membrane</location>
        <topology evidence="1">Multi-pass membrane protein</topology>
    </subcellularLocation>
</comment>
<dbReference type="OrthoDB" id="9790605at2"/>
<evidence type="ECO:0000256" key="6">
    <source>
        <dbReference type="ARBA" id="ARBA00022989"/>
    </source>
</evidence>
<evidence type="ECO:0000256" key="5">
    <source>
        <dbReference type="ARBA" id="ARBA00022692"/>
    </source>
</evidence>
<keyword evidence="5 9" id="KW-0812">Transmembrane</keyword>
<name>A0A544QVJ8_9FIRM</name>
<comment type="similarity">
    <text evidence="8">Belongs to the NhaC Na(+)/H(+) (TC 2.A.35) antiporter family.</text>
</comment>
<dbReference type="GO" id="GO:0005886">
    <property type="term" value="C:plasma membrane"/>
    <property type="evidence" value="ECO:0007669"/>
    <property type="project" value="UniProtKB-SubCell"/>
</dbReference>
<reference evidence="11 12" key="1">
    <citation type="submission" date="2019-02" db="EMBL/GenBank/DDBJ databases">
        <title>Peptostreptococcaceae bacterium ZHW00191 nov., a new bacterium isolated from the human gut.</title>
        <authorList>
            <person name="Zhou H.-W."/>
            <person name="Chen X.-J."/>
        </authorList>
    </citation>
    <scope>NUCLEOTIDE SEQUENCE [LARGE SCALE GENOMIC DNA]</scope>
    <source>
        <strain evidence="11 12">ZHW00191</strain>
    </source>
</reference>
<dbReference type="Proteomes" id="UP000317863">
    <property type="component" value="Unassembled WGS sequence"/>
</dbReference>
<dbReference type="Pfam" id="PF03553">
    <property type="entry name" value="Na_H_antiporter"/>
    <property type="match status" value="2"/>
</dbReference>
<evidence type="ECO:0000256" key="4">
    <source>
        <dbReference type="ARBA" id="ARBA00022475"/>
    </source>
</evidence>
<protein>
    <submittedName>
        <fullName evidence="11">Na+/H+ antiporter NhaC family protein</fullName>
    </submittedName>
</protein>
<feature type="transmembrane region" description="Helical" evidence="9">
    <location>
        <begin position="37"/>
        <end position="57"/>
    </location>
</feature>
<organism evidence="11 12">
    <name type="scientific">Peptacetobacter hominis</name>
    <dbReference type="NCBI Taxonomy" id="2743610"/>
    <lineage>
        <taxon>Bacteria</taxon>
        <taxon>Bacillati</taxon>
        <taxon>Bacillota</taxon>
        <taxon>Clostridia</taxon>
        <taxon>Peptostreptococcales</taxon>
        <taxon>Peptostreptococcaceae</taxon>
        <taxon>Peptacetobacter</taxon>
    </lineage>
</organism>
<dbReference type="InterPro" id="IPR052180">
    <property type="entry name" value="NhaC_Na-H+_Antiporter"/>
</dbReference>
<feature type="transmembrane region" description="Helical" evidence="9">
    <location>
        <begin position="197"/>
        <end position="216"/>
    </location>
</feature>
<keyword evidence="6 9" id="KW-1133">Transmembrane helix</keyword>
<feature type="transmembrane region" description="Helical" evidence="9">
    <location>
        <begin position="228"/>
        <end position="246"/>
    </location>
</feature>
<dbReference type="AlphaFoldDB" id="A0A544QVJ8"/>
<dbReference type="PANTHER" id="PTHR33451:SF4">
    <property type="entry name" value="NA+_H+ ANTIPORTER"/>
    <property type="match status" value="1"/>
</dbReference>
<dbReference type="InterPro" id="IPR018461">
    <property type="entry name" value="Na/H_Antiport_NhaC-like_C"/>
</dbReference>